<proteinExistence type="inferred from homology"/>
<dbReference type="PANTHER" id="PTHR31632:SF2">
    <property type="entry name" value="PLASMA MEMBRANE IRON PERMEASE"/>
    <property type="match status" value="1"/>
</dbReference>
<keyword evidence="3 7" id="KW-0812">Transmembrane</keyword>
<comment type="caution">
    <text evidence="8">The sequence shown here is derived from an EMBL/GenBank/DDBJ whole genome shotgun (WGS) entry which is preliminary data.</text>
</comment>
<feature type="transmembrane region" description="Helical" evidence="7">
    <location>
        <begin position="38"/>
        <end position="59"/>
    </location>
</feature>
<keyword evidence="5 7" id="KW-0472">Membrane</keyword>
<dbReference type="GO" id="GO:0033573">
    <property type="term" value="C:high-affinity iron permease complex"/>
    <property type="evidence" value="ECO:0007669"/>
    <property type="project" value="InterPro"/>
</dbReference>
<comment type="subcellular location">
    <subcellularLocation>
        <location evidence="1">Membrane</location>
        <topology evidence="1">Multi-pass membrane protein</topology>
    </subcellularLocation>
</comment>
<feature type="transmembrane region" description="Helical" evidence="7">
    <location>
        <begin position="502"/>
        <end position="523"/>
    </location>
</feature>
<dbReference type="PANTHER" id="PTHR31632">
    <property type="entry name" value="IRON TRANSPORTER FTH1"/>
    <property type="match status" value="1"/>
</dbReference>
<gene>
    <name evidence="8" type="ORF">GCM10011489_14420</name>
</gene>
<dbReference type="EMBL" id="BMGC01000007">
    <property type="protein sequence ID" value="GGB27377.1"/>
    <property type="molecule type" value="Genomic_DNA"/>
</dbReference>
<reference evidence="8" key="1">
    <citation type="journal article" date="2014" name="Int. J. Syst. Evol. Microbiol.">
        <title>Complete genome sequence of Corynebacterium casei LMG S-19264T (=DSM 44701T), isolated from a smear-ripened cheese.</title>
        <authorList>
            <consortium name="US DOE Joint Genome Institute (JGI-PGF)"/>
            <person name="Walter F."/>
            <person name="Albersmeier A."/>
            <person name="Kalinowski J."/>
            <person name="Ruckert C."/>
        </authorList>
    </citation>
    <scope>NUCLEOTIDE SEQUENCE</scope>
    <source>
        <strain evidence="8">CGMCC 1.12827</strain>
    </source>
</reference>
<feature type="transmembrane region" description="Helical" evidence="7">
    <location>
        <begin position="179"/>
        <end position="199"/>
    </location>
</feature>
<organism evidence="8 9">
    <name type="scientific">Gordonia jinhuaensis</name>
    <dbReference type="NCBI Taxonomy" id="1517702"/>
    <lineage>
        <taxon>Bacteria</taxon>
        <taxon>Bacillati</taxon>
        <taxon>Actinomycetota</taxon>
        <taxon>Actinomycetes</taxon>
        <taxon>Mycobacteriales</taxon>
        <taxon>Gordoniaceae</taxon>
        <taxon>Gordonia</taxon>
    </lineage>
</organism>
<dbReference type="Pfam" id="PF03239">
    <property type="entry name" value="FTR1"/>
    <property type="match status" value="1"/>
</dbReference>
<feature type="transmembrane region" description="Helical" evidence="7">
    <location>
        <begin position="108"/>
        <end position="126"/>
    </location>
</feature>
<protein>
    <recommendedName>
        <fullName evidence="10">High-affinity iron transporter</fullName>
    </recommendedName>
</protein>
<evidence type="ECO:0000313" key="9">
    <source>
        <dbReference type="Proteomes" id="UP000621454"/>
    </source>
</evidence>
<evidence type="ECO:0000256" key="2">
    <source>
        <dbReference type="ARBA" id="ARBA00008333"/>
    </source>
</evidence>
<dbReference type="Proteomes" id="UP000621454">
    <property type="component" value="Unassembled WGS sequence"/>
</dbReference>
<keyword evidence="9" id="KW-1185">Reference proteome</keyword>
<keyword evidence="4 7" id="KW-1133">Transmembrane helix</keyword>
<dbReference type="RefSeq" id="WP_188585917.1">
    <property type="nucleotide sequence ID" value="NZ_BMGC01000007.1"/>
</dbReference>
<feature type="transmembrane region" description="Helical" evidence="7">
    <location>
        <begin position="6"/>
        <end position="26"/>
    </location>
</feature>
<feature type="region of interest" description="Disordered" evidence="6">
    <location>
        <begin position="532"/>
        <end position="560"/>
    </location>
</feature>
<evidence type="ECO:0008006" key="10">
    <source>
        <dbReference type="Google" id="ProtNLM"/>
    </source>
</evidence>
<feature type="transmembrane region" description="Helical" evidence="7">
    <location>
        <begin position="243"/>
        <end position="263"/>
    </location>
</feature>
<accession>A0A916WT63</accession>
<evidence type="ECO:0000256" key="6">
    <source>
        <dbReference type="SAM" id="MobiDB-lite"/>
    </source>
</evidence>
<sequence>MFATLVIGLREGLEAALIVGIIAAFLRKQGHQKALKWMWAGVVVAVVICVGVAIALEVISSELPQRAQEGLETVIGAIAIAMVTYMIVWMRNHSRHLKREIESAASDAMVSGSAMALAGMAFLAVLREGLETSVFLVAAFNASHNAVPATIGALLGIGIAVVLGYGIYRGGVRINLAKFFTFTGLLLVLVAAGLTMTALHTAHEAGWLNVGQQQVVDLTWLVRPGSIQESLLTGVLGIQARPVLIEVVGWVLYIVIVGALVLWPQSKPLPRRSMAVAGALVGVGALIAATAVWATAPSEPTPTPAALRLPAASAATADGILAGHTVTAPADVTVRTDDGGTTPPTMSLTAAGTTTELKNLVGPDETDLFGVSAHTWTTLASPDIDVTAFVRDAPTTVTLAQIIAGNGGRTPVGLNTQTFGESAPVVYVASATVTAALDPTFEHPMQASVNWVLTATATPRSGSAVVLGKVVRAQNIHQADAAQADAIVEDQQQLDAHHTRGFSVPLTLTVIGAVLLALAVCVWPWHRRGHRDADTTAPGGSDHIPLTEDQHTHEKKEITQ</sequence>
<feature type="transmembrane region" description="Helical" evidence="7">
    <location>
        <begin position="275"/>
        <end position="294"/>
    </location>
</feature>
<evidence type="ECO:0000256" key="7">
    <source>
        <dbReference type="SAM" id="Phobius"/>
    </source>
</evidence>
<dbReference type="InterPro" id="IPR004923">
    <property type="entry name" value="FTR1/Fip1/EfeU"/>
</dbReference>
<comment type="similarity">
    <text evidence="2">Belongs to the oxidase-dependent Fe transporter (OFeT) (TC 9.A.10.1) family.</text>
</comment>
<evidence type="ECO:0000256" key="1">
    <source>
        <dbReference type="ARBA" id="ARBA00004141"/>
    </source>
</evidence>
<dbReference type="NCBIfam" id="NF041756">
    <property type="entry name" value="EfeU"/>
    <property type="match status" value="1"/>
</dbReference>
<evidence type="ECO:0000313" key="8">
    <source>
        <dbReference type="EMBL" id="GGB27377.1"/>
    </source>
</evidence>
<evidence type="ECO:0000256" key="4">
    <source>
        <dbReference type="ARBA" id="ARBA00022989"/>
    </source>
</evidence>
<name>A0A916WT63_9ACTN</name>
<evidence type="ECO:0000256" key="3">
    <source>
        <dbReference type="ARBA" id="ARBA00022692"/>
    </source>
</evidence>
<reference evidence="8" key="2">
    <citation type="submission" date="2020-09" db="EMBL/GenBank/DDBJ databases">
        <authorList>
            <person name="Sun Q."/>
            <person name="Zhou Y."/>
        </authorList>
    </citation>
    <scope>NUCLEOTIDE SEQUENCE</scope>
    <source>
        <strain evidence="8">CGMCC 1.12827</strain>
    </source>
</reference>
<dbReference type="AlphaFoldDB" id="A0A916WT63"/>
<dbReference type="GO" id="GO:0015093">
    <property type="term" value="F:ferrous iron transmembrane transporter activity"/>
    <property type="evidence" value="ECO:0007669"/>
    <property type="project" value="TreeGrafter"/>
</dbReference>
<feature type="compositionally biased region" description="Basic and acidic residues" evidence="6">
    <location>
        <begin position="545"/>
        <end position="560"/>
    </location>
</feature>
<feature type="transmembrane region" description="Helical" evidence="7">
    <location>
        <begin position="71"/>
        <end position="88"/>
    </location>
</feature>
<evidence type="ECO:0000256" key="5">
    <source>
        <dbReference type="ARBA" id="ARBA00023136"/>
    </source>
</evidence>
<feature type="transmembrane region" description="Helical" evidence="7">
    <location>
        <begin position="146"/>
        <end position="167"/>
    </location>
</feature>